<dbReference type="Proteomes" id="UP001597046">
    <property type="component" value="Unassembled WGS sequence"/>
</dbReference>
<dbReference type="SUPFAM" id="SSF54637">
    <property type="entry name" value="Thioesterase/thiol ester dehydrase-isomerase"/>
    <property type="match status" value="1"/>
</dbReference>
<gene>
    <name evidence="1" type="ORF">ACFQ2V_16315</name>
</gene>
<dbReference type="InterPro" id="IPR029069">
    <property type="entry name" value="HotDog_dom_sf"/>
</dbReference>
<evidence type="ECO:0000313" key="2">
    <source>
        <dbReference type="Proteomes" id="UP001597046"/>
    </source>
</evidence>
<dbReference type="EMBL" id="JBHTKH010000012">
    <property type="protein sequence ID" value="MFD1055879.1"/>
    <property type="molecule type" value="Genomic_DNA"/>
</dbReference>
<dbReference type="PANTHER" id="PTHR28152:SF1">
    <property type="entry name" value="HYDROXYACYL-THIOESTER DEHYDRATASE TYPE 2, MITOCHONDRIAL"/>
    <property type="match status" value="1"/>
</dbReference>
<dbReference type="PANTHER" id="PTHR28152">
    <property type="entry name" value="HYDROXYACYL-THIOESTER DEHYDRATASE TYPE 2, MITOCHONDRIAL"/>
    <property type="match status" value="1"/>
</dbReference>
<protein>
    <submittedName>
        <fullName evidence="1">Mesaconyl-C4 CoA hydratase</fullName>
    </submittedName>
</protein>
<proteinExistence type="predicted"/>
<comment type="caution">
    <text evidence="1">The sequence shown here is derived from an EMBL/GenBank/DDBJ whole genome shotgun (WGS) entry which is preliminary data.</text>
</comment>
<dbReference type="Gene3D" id="3.10.129.10">
    <property type="entry name" value="Hotdog Thioesterase"/>
    <property type="match status" value="2"/>
</dbReference>
<evidence type="ECO:0000313" key="1">
    <source>
        <dbReference type="EMBL" id="MFD1055879.1"/>
    </source>
</evidence>
<dbReference type="InterPro" id="IPR052741">
    <property type="entry name" value="Mitochondrial_HTD2"/>
</dbReference>
<reference evidence="2" key="1">
    <citation type="journal article" date="2019" name="Int. J. Syst. Evol. Microbiol.">
        <title>The Global Catalogue of Microorganisms (GCM) 10K type strain sequencing project: providing services to taxonomists for standard genome sequencing and annotation.</title>
        <authorList>
            <consortium name="The Broad Institute Genomics Platform"/>
            <consortium name="The Broad Institute Genome Sequencing Center for Infectious Disease"/>
            <person name="Wu L."/>
            <person name="Ma J."/>
        </authorList>
    </citation>
    <scope>NUCLEOTIDE SEQUENCE [LARGE SCALE GENOMIC DNA]</scope>
    <source>
        <strain evidence="2">CCUG 57508</strain>
    </source>
</reference>
<dbReference type="RefSeq" id="WP_386053910.1">
    <property type="nucleotide sequence ID" value="NZ_JBHTKH010000012.1"/>
</dbReference>
<accession>A0ABW3N2I7</accession>
<sequence>MPHASRPAAADTQSRTELIAHEPVEALAGLLDVGLPDPRGWVPPLWHWLYLLDRRPQGHLGPDGHPSSGIPAPPGPGLRRMFAGGRIQTYRLLEIGRPATRTVRVAKTSTRQGRSGPLTFVTVRHEISQDEETAIIEEQDIVYRAADTGSLPTGPGAQVAPLAGEPKLSLAVTESLLFRFSALTYNAHRIHYDHRWAQREGYEDLVVHGPLQALMMGELLRRNGVQQVGREFAFRLVAPLVGPQTIVATAGEQGLGAGAQIRDVSGRVTAASTLGPLVAPSSLGEGLPAVGLPPSVSGVADDSVGGLPRTATAALWPWATGREGDS</sequence>
<name>A0ABW3N2I7_9MICO</name>
<organism evidence="1 2">
    <name type="scientific">Terrabacter terrigena</name>
    <dbReference type="NCBI Taxonomy" id="574718"/>
    <lineage>
        <taxon>Bacteria</taxon>
        <taxon>Bacillati</taxon>
        <taxon>Actinomycetota</taxon>
        <taxon>Actinomycetes</taxon>
        <taxon>Micrococcales</taxon>
        <taxon>Intrasporangiaceae</taxon>
        <taxon>Terrabacter</taxon>
    </lineage>
</organism>
<keyword evidence="2" id="KW-1185">Reference proteome</keyword>